<evidence type="ECO:0000313" key="3">
    <source>
        <dbReference type="EMBL" id="KEY68062.1"/>
    </source>
</evidence>
<gene>
    <name evidence="3" type="ORF">S7711_06972</name>
</gene>
<feature type="transmembrane region" description="Helical" evidence="2">
    <location>
        <begin position="184"/>
        <end position="203"/>
    </location>
</feature>
<feature type="transmembrane region" description="Helical" evidence="2">
    <location>
        <begin position="83"/>
        <end position="103"/>
    </location>
</feature>
<dbReference type="EMBL" id="KL648592">
    <property type="protein sequence ID" value="KEY68062.1"/>
    <property type="molecule type" value="Genomic_DNA"/>
</dbReference>
<keyword evidence="2" id="KW-0812">Transmembrane</keyword>
<reference evidence="3 4" key="1">
    <citation type="journal article" date="2014" name="BMC Genomics">
        <title>Comparative genome sequencing reveals chemotype-specific gene clusters in the toxigenic black mold Stachybotrys.</title>
        <authorList>
            <person name="Semeiks J."/>
            <person name="Borek D."/>
            <person name="Otwinowski Z."/>
            <person name="Grishin N.V."/>
        </authorList>
    </citation>
    <scope>NUCLEOTIDE SEQUENCE [LARGE SCALE GENOMIC DNA]</scope>
    <source>
        <strain evidence="4">CBS 109288 / IBT 7711</strain>
    </source>
</reference>
<organism evidence="3 4">
    <name type="scientific">Stachybotrys chartarum (strain CBS 109288 / IBT 7711)</name>
    <name type="common">Toxic black mold</name>
    <name type="synonym">Stilbospora chartarum</name>
    <dbReference type="NCBI Taxonomy" id="1280523"/>
    <lineage>
        <taxon>Eukaryota</taxon>
        <taxon>Fungi</taxon>
        <taxon>Dikarya</taxon>
        <taxon>Ascomycota</taxon>
        <taxon>Pezizomycotina</taxon>
        <taxon>Sordariomycetes</taxon>
        <taxon>Hypocreomycetidae</taxon>
        <taxon>Hypocreales</taxon>
        <taxon>Stachybotryaceae</taxon>
        <taxon>Stachybotrys</taxon>
    </lineage>
</organism>
<keyword evidence="4" id="KW-1185">Reference proteome</keyword>
<feature type="compositionally biased region" description="Pro residues" evidence="1">
    <location>
        <begin position="8"/>
        <end position="17"/>
    </location>
</feature>
<dbReference type="PANTHER" id="PTHR35041">
    <property type="entry name" value="MEDIATOR OF RNA POLYMERASE II TRANSCRIPTION SUBUNIT 1"/>
    <property type="match status" value="1"/>
</dbReference>
<feature type="region of interest" description="Disordered" evidence="1">
    <location>
        <begin position="639"/>
        <end position="673"/>
    </location>
</feature>
<proteinExistence type="predicted"/>
<protein>
    <submittedName>
        <fullName evidence="3">Uncharacterized protein</fullName>
    </submittedName>
</protein>
<evidence type="ECO:0000256" key="2">
    <source>
        <dbReference type="SAM" id="Phobius"/>
    </source>
</evidence>
<feature type="transmembrane region" description="Helical" evidence="2">
    <location>
        <begin position="572"/>
        <end position="594"/>
    </location>
</feature>
<accession>A0A084ARY3</accession>
<name>A0A084ARY3_STACB</name>
<dbReference type="HOGENOM" id="CLU_408351_0_0_1"/>
<keyword evidence="2" id="KW-1133">Transmembrane helix</keyword>
<keyword evidence="2" id="KW-0472">Membrane</keyword>
<dbReference type="PANTHER" id="PTHR35041:SF3">
    <property type="entry name" value="FORMYLMETHIONINE DEFORMYLASE-LIKE PROTEIN"/>
    <property type="match status" value="1"/>
</dbReference>
<evidence type="ECO:0000256" key="1">
    <source>
        <dbReference type="SAM" id="MobiDB-lite"/>
    </source>
</evidence>
<dbReference type="OrthoDB" id="5322539at2759"/>
<evidence type="ECO:0000313" key="4">
    <source>
        <dbReference type="Proteomes" id="UP000028045"/>
    </source>
</evidence>
<dbReference type="AlphaFoldDB" id="A0A084ARY3"/>
<dbReference type="Proteomes" id="UP000028045">
    <property type="component" value="Unassembled WGS sequence"/>
</dbReference>
<feature type="transmembrane region" description="Helical" evidence="2">
    <location>
        <begin position="123"/>
        <end position="140"/>
    </location>
</feature>
<feature type="region of interest" description="Disordered" evidence="1">
    <location>
        <begin position="1"/>
        <end position="58"/>
    </location>
</feature>
<sequence length="673" mass="74746">MEASTPPSRGPCSPPSPTVVVIDRVDTDPSPGHTPNNVDARARDAAQSRSRSRRPSNVSVQQLRRIATALWTPRSYRQWKSRILMVAFLFLGFGMSLTHCVYYPSLQGRIVGDSYSQENQLRVGTACAFLAQLALTSCVWKSYTQWLWRSVYNHNDWTINGLNKAFSADTAPSSILSRDMFRNFRLGTFMAIFAWCLIIPPFFTPATLFVYPSVETVTAEESVPYLAIANSSAGSDFAYSPPRNSSTTKFKDDTSRIFTGPRTVLTLLAGATASQGEILPIQGPTNHSAYSVDFYGPIVKCGDANQTTVSGIERLLSEHMAIPKGTTRQVDSAYFGFVPVWNTTGDLIALSQPRYQEPSNGTNELWMTFQRYTLDGAGERTRTRIFQVCRLYNATYDLSLKWDRGRQIVNGSYSVREEIVFPRDRRGEVSNMASHAYAAFMWTLTDQLVGSFGWFRRSGGSSDGQEDIAQFGAIESPIRHTSVLGSVDLDVYFDFNAIYGLYVHDNETEISGQRLQDKQLARNRTLAALIEELSYNMTVSLLHNKLLTHNTTRQVTRWNDVNRYGYNPMTLFIPYALANLVALVSAVLGLVSFLRHGTHPDKTFQDIANAAGEPLTIDNIRDFQATPRQLSVDGLLASGDPGYLSPGSPVPTRSRAGSDSSRISAFVDPLSQS</sequence>